<keyword evidence="14" id="KW-1185">Reference proteome</keyword>
<evidence type="ECO:0000256" key="5">
    <source>
        <dbReference type="ARBA" id="ARBA00022801"/>
    </source>
</evidence>
<organism evidence="13 14">
    <name type="scientific">Marasmiellus scandens</name>
    <dbReference type="NCBI Taxonomy" id="2682957"/>
    <lineage>
        <taxon>Eukaryota</taxon>
        <taxon>Fungi</taxon>
        <taxon>Dikarya</taxon>
        <taxon>Basidiomycota</taxon>
        <taxon>Agaricomycotina</taxon>
        <taxon>Agaricomycetes</taxon>
        <taxon>Agaricomycetidae</taxon>
        <taxon>Agaricales</taxon>
        <taxon>Marasmiineae</taxon>
        <taxon>Omphalotaceae</taxon>
        <taxon>Marasmiellus</taxon>
    </lineage>
</organism>
<name>A0ABR1J662_9AGAR</name>
<evidence type="ECO:0000313" key="14">
    <source>
        <dbReference type="Proteomes" id="UP001498398"/>
    </source>
</evidence>
<keyword evidence="3 13" id="KW-0645">Protease</keyword>
<dbReference type="PANTHER" id="PTHR13046:SF0">
    <property type="entry name" value="CAAX PRENYL PROTEASE 2"/>
    <property type="match status" value="1"/>
</dbReference>
<evidence type="ECO:0000259" key="12">
    <source>
        <dbReference type="Pfam" id="PF02517"/>
    </source>
</evidence>
<evidence type="ECO:0000256" key="1">
    <source>
        <dbReference type="ARBA" id="ARBA00004477"/>
    </source>
</evidence>
<dbReference type="InterPro" id="IPR039731">
    <property type="entry name" value="Rce1"/>
</dbReference>
<feature type="transmembrane region" description="Helical" evidence="11">
    <location>
        <begin position="330"/>
        <end position="347"/>
    </location>
</feature>
<dbReference type="EMBL" id="JBANRG010000030">
    <property type="protein sequence ID" value="KAK7451797.1"/>
    <property type="molecule type" value="Genomic_DNA"/>
</dbReference>
<evidence type="ECO:0000256" key="7">
    <source>
        <dbReference type="ARBA" id="ARBA00022989"/>
    </source>
</evidence>
<feature type="transmembrane region" description="Helical" evidence="11">
    <location>
        <begin position="108"/>
        <end position="130"/>
    </location>
</feature>
<evidence type="ECO:0000256" key="8">
    <source>
        <dbReference type="ARBA" id="ARBA00023136"/>
    </source>
</evidence>
<keyword evidence="7 11" id="KW-1133">Transmembrane helix</keyword>
<gene>
    <name evidence="13" type="primary">RCE1_2</name>
    <name evidence="13" type="ORF">VKT23_012475</name>
</gene>
<dbReference type="Pfam" id="PF02517">
    <property type="entry name" value="Rce1-like"/>
    <property type="match status" value="1"/>
</dbReference>
<evidence type="ECO:0000256" key="6">
    <source>
        <dbReference type="ARBA" id="ARBA00022824"/>
    </source>
</evidence>
<feature type="domain" description="CAAX prenyl protease 2/Lysostaphin resistance protein A-like" evidence="12">
    <location>
        <begin position="219"/>
        <end position="367"/>
    </location>
</feature>
<keyword evidence="5" id="KW-0378">Hydrolase</keyword>
<evidence type="ECO:0000256" key="4">
    <source>
        <dbReference type="ARBA" id="ARBA00022692"/>
    </source>
</evidence>
<reference evidence="13 14" key="1">
    <citation type="submission" date="2024-01" db="EMBL/GenBank/DDBJ databases">
        <title>A draft genome for the cacao thread blight pathogen Marasmiellus scandens.</title>
        <authorList>
            <person name="Baruah I.K."/>
            <person name="Leung J."/>
            <person name="Bukari Y."/>
            <person name="Amoako-Attah I."/>
            <person name="Meinhardt L.W."/>
            <person name="Bailey B.A."/>
            <person name="Cohen S.P."/>
        </authorList>
    </citation>
    <scope>NUCLEOTIDE SEQUENCE [LARGE SCALE GENOMIC DNA]</scope>
    <source>
        <strain evidence="13 14">GH-19</strain>
    </source>
</reference>
<keyword evidence="8 11" id="KW-0472">Membrane</keyword>
<evidence type="ECO:0000313" key="13">
    <source>
        <dbReference type="EMBL" id="KAK7451797.1"/>
    </source>
</evidence>
<dbReference type="PANTHER" id="PTHR13046">
    <property type="entry name" value="PROTEASE U48 CAAX PRENYL PROTEASE RCE1"/>
    <property type="match status" value="1"/>
</dbReference>
<feature type="transmembrane region" description="Helical" evidence="11">
    <location>
        <begin position="176"/>
        <end position="197"/>
    </location>
</feature>
<dbReference type="GO" id="GO:0008233">
    <property type="term" value="F:peptidase activity"/>
    <property type="evidence" value="ECO:0007669"/>
    <property type="project" value="UniProtKB-KW"/>
</dbReference>
<comment type="subcellular location">
    <subcellularLocation>
        <location evidence="1">Endoplasmic reticulum membrane</location>
        <topology evidence="1">Multi-pass membrane protein</topology>
    </subcellularLocation>
</comment>
<keyword evidence="4 11" id="KW-0812">Transmembrane</keyword>
<keyword evidence="6" id="KW-0256">Endoplasmic reticulum</keyword>
<comment type="similarity">
    <text evidence="2">Belongs to the peptidase U48 family.</text>
</comment>
<accession>A0ABR1J662</accession>
<dbReference type="GO" id="GO:0006508">
    <property type="term" value="P:proteolysis"/>
    <property type="evidence" value="ECO:0007669"/>
    <property type="project" value="UniProtKB-KW"/>
</dbReference>
<sequence length="409" mass="45604">MSTALSINEAHLLSLALTGIYVGALYISKYGRLGRPKLYSNMPSCTVPGGRKKTEFEQGLDEIERLLEEEERHKQEMPPSIQDLQGTKRSLVFERFGRDDPCIVLTRLLCVSLASVISLLILLNVVYVRVYRCGYTPPFMAGRSQLTISGWDENSPRVALNRTQELMGLGSSSVDMLASFLSFLFPTLLLYISFRLFSFGEVIPKPKSDATVKSAYALSVMALRDFVVGPLTEEIVFRGCILAVYRLTTCAPSSSLDLSVYISTRTSMNHSQSTSNHIAFAPPSGLTRTQMIVYSSLFYTIAHVHHDIVDYMKRFISTGRLPHNHHIVKLLKFGALQTLLGLMYASILTFQSSIIPAVIAHIILNAVFHVIHSISFETFKIGEIIDAIRVRLGEKIESLEESSKVQMLG</sequence>
<feature type="transmembrane region" description="Helical" evidence="11">
    <location>
        <begin position="12"/>
        <end position="28"/>
    </location>
</feature>
<evidence type="ECO:0000256" key="10">
    <source>
        <dbReference type="ARBA" id="ARBA00049729"/>
    </source>
</evidence>
<proteinExistence type="inferred from homology"/>
<dbReference type="Proteomes" id="UP001498398">
    <property type="component" value="Unassembled WGS sequence"/>
</dbReference>
<dbReference type="EC" id="3.4.26.1" evidence="10"/>
<evidence type="ECO:0000256" key="2">
    <source>
        <dbReference type="ARBA" id="ARBA00006897"/>
    </source>
</evidence>
<evidence type="ECO:0000256" key="9">
    <source>
        <dbReference type="ARBA" id="ARBA00047280"/>
    </source>
</evidence>
<dbReference type="InterPro" id="IPR003675">
    <property type="entry name" value="Rce1/LyrA-like_dom"/>
</dbReference>
<evidence type="ECO:0000256" key="11">
    <source>
        <dbReference type="SAM" id="Phobius"/>
    </source>
</evidence>
<comment type="catalytic activity">
    <reaction evidence="9">
        <text>Hydrolyzes the peptide bond -P2-(S-farnesyl or geranylgeranyl)C-P1'-P2'-P3'-COOH where P1' and P2' are amino acids with aliphatic sidechains and P3' is any C-terminal residue.</text>
        <dbReference type="EC" id="3.4.26.1"/>
    </reaction>
</comment>
<feature type="transmembrane region" description="Helical" evidence="11">
    <location>
        <begin position="353"/>
        <end position="371"/>
    </location>
</feature>
<protein>
    <recommendedName>
        <fullName evidence="10">intramembrane prenyl-peptidase Rce1</fullName>
        <ecNumber evidence="10">3.4.26.1</ecNumber>
    </recommendedName>
</protein>
<comment type="caution">
    <text evidence="13">The sequence shown here is derived from an EMBL/GenBank/DDBJ whole genome shotgun (WGS) entry which is preliminary data.</text>
</comment>
<evidence type="ECO:0000256" key="3">
    <source>
        <dbReference type="ARBA" id="ARBA00022670"/>
    </source>
</evidence>